<keyword evidence="2" id="KW-0238">DNA-binding</keyword>
<accession>A0A8H9LCP0</accession>
<dbReference type="RefSeq" id="WP_229689570.1">
    <property type="nucleotide sequence ID" value="NZ_BMMN01000003.1"/>
</dbReference>
<dbReference type="InterPro" id="IPR014710">
    <property type="entry name" value="RmlC-like_jellyroll"/>
</dbReference>
<dbReference type="PROSITE" id="PS01124">
    <property type="entry name" value="HTH_ARAC_FAMILY_2"/>
    <property type="match status" value="1"/>
</dbReference>
<feature type="domain" description="HTH araC/xylS-type" evidence="5">
    <location>
        <begin position="200"/>
        <end position="297"/>
    </location>
</feature>
<dbReference type="InterPro" id="IPR050204">
    <property type="entry name" value="AraC_XylS_family_regulators"/>
</dbReference>
<comment type="caution">
    <text evidence="6">The sequence shown here is derived from an EMBL/GenBank/DDBJ whole genome shotgun (WGS) entry which is preliminary data.</text>
</comment>
<dbReference type="InterPro" id="IPR018060">
    <property type="entry name" value="HTH_AraC"/>
</dbReference>
<protein>
    <submittedName>
        <fullName evidence="6">AraC family transcriptional regulator</fullName>
    </submittedName>
</protein>
<evidence type="ECO:0000313" key="7">
    <source>
        <dbReference type="Proteomes" id="UP000653480"/>
    </source>
</evidence>
<dbReference type="InterPro" id="IPR009057">
    <property type="entry name" value="Homeodomain-like_sf"/>
</dbReference>
<reference evidence="6" key="1">
    <citation type="journal article" date="2014" name="Int. J. Syst. Evol. Microbiol.">
        <title>Complete genome sequence of Corynebacterium casei LMG S-19264T (=DSM 44701T), isolated from a smear-ripened cheese.</title>
        <authorList>
            <consortium name="US DOE Joint Genome Institute (JGI-PGF)"/>
            <person name="Walter F."/>
            <person name="Albersmeier A."/>
            <person name="Kalinowski J."/>
            <person name="Ruckert C."/>
        </authorList>
    </citation>
    <scope>NUCLEOTIDE SEQUENCE</scope>
    <source>
        <strain evidence="6">CGMCC 4.7138</strain>
    </source>
</reference>
<gene>
    <name evidence="6" type="ORF">GCM10011574_19770</name>
</gene>
<evidence type="ECO:0000259" key="5">
    <source>
        <dbReference type="PROSITE" id="PS01124"/>
    </source>
</evidence>
<dbReference type="Gene3D" id="2.60.120.10">
    <property type="entry name" value="Jelly Rolls"/>
    <property type="match status" value="1"/>
</dbReference>
<dbReference type="Proteomes" id="UP000653480">
    <property type="component" value="Unassembled WGS sequence"/>
</dbReference>
<evidence type="ECO:0000313" key="6">
    <source>
        <dbReference type="EMBL" id="GGO06819.1"/>
    </source>
</evidence>
<dbReference type="InterPro" id="IPR037923">
    <property type="entry name" value="HTH-like"/>
</dbReference>
<dbReference type="Pfam" id="PF12833">
    <property type="entry name" value="HTH_18"/>
    <property type="match status" value="1"/>
</dbReference>
<dbReference type="Pfam" id="PF02311">
    <property type="entry name" value="AraC_binding"/>
    <property type="match status" value="1"/>
</dbReference>
<evidence type="ECO:0000256" key="2">
    <source>
        <dbReference type="ARBA" id="ARBA00023125"/>
    </source>
</evidence>
<sequence length="299" mass="32740">MRYEPPEDGAGLRRHLRDGGDRPGHRLRFGSGAAGIERLEASLTGEGFATHRHDTYAIGMTLRGVQTFRYRGEPRHCLPGEWHVLHPDEPHDGAAGTDEGFGYRIIYLDPSLVQEALGGAPLPFVADPVIGRRDADPALAACLRDIDEPLDEAGRLTLTLRVVHMLVRHSSARDSSVRHSSAGSTVRPGARAPLALEALARVRDLIADDPTVRHTLAEFEQIAGLDRWTVARQFRVAFGTSPTRFRTMRQLDLARRLLRGGVPLAGAAQLAGFADQAHMSRMFKRAYGLTPAKWTAALA</sequence>
<dbReference type="InterPro" id="IPR003313">
    <property type="entry name" value="AraC-bd"/>
</dbReference>
<organism evidence="6 7">
    <name type="scientific">Microbispora bryophytorum</name>
    <dbReference type="NCBI Taxonomy" id="1460882"/>
    <lineage>
        <taxon>Bacteria</taxon>
        <taxon>Bacillati</taxon>
        <taxon>Actinomycetota</taxon>
        <taxon>Actinomycetes</taxon>
        <taxon>Streptosporangiales</taxon>
        <taxon>Streptosporangiaceae</taxon>
        <taxon>Microbispora</taxon>
    </lineage>
</organism>
<feature type="region of interest" description="Disordered" evidence="4">
    <location>
        <begin position="1"/>
        <end position="25"/>
    </location>
</feature>
<evidence type="ECO:0000256" key="1">
    <source>
        <dbReference type="ARBA" id="ARBA00023015"/>
    </source>
</evidence>
<dbReference type="PANTHER" id="PTHR46796">
    <property type="entry name" value="HTH-TYPE TRANSCRIPTIONAL ACTIVATOR RHAS-RELATED"/>
    <property type="match status" value="1"/>
</dbReference>
<proteinExistence type="predicted"/>
<dbReference type="SMART" id="SM00342">
    <property type="entry name" value="HTH_ARAC"/>
    <property type="match status" value="1"/>
</dbReference>
<evidence type="ECO:0000256" key="3">
    <source>
        <dbReference type="ARBA" id="ARBA00023163"/>
    </source>
</evidence>
<evidence type="ECO:0000256" key="4">
    <source>
        <dbReference type="SAM" id="MobiDB-lite"/>
    </source>
</evidence>
<dbReference type="EMBL" id="BMMN01000003">
    <property type="protein sequence ID" value="GGO06819.1"/>
    <property type="molecule type" value="Genomic_DNA"/>
</dbReference>
<dbReference type="GO" id="GO:0003700">
    <property type="term" value="F:DNA-binding transcription factor activity"/>
    <property type="evidence" value="ECO:0007669"/>
    <property type="project" value="InterPro"/>
</dbReference>
<dbReference type="PANTHER" id="PTHR46796:SF2">
    <property type="entry name" value="TRANSCRIPTIONAL REGULATORY PROTEIN"/>
    <property type="match status" value="1"/>
</dbReference>
<dbReference type="AlphaFoldDB" id="A0A8H9LCP0"/>
<dbReference type="GO" id="GO:0043565">
    <property type="term" value="F:sequence-specific DNA binding"/>
    <property type="evidence" value="ECO:0007669"/>
    <property type="project" value="InterPro"/>
</dbReference>
<reference evidence="6" key="2">
    <citation type="submission" date="2020-09" db="EMBL/GenBank/DDBJ databases">
        <authorList>
            <person name="Sun Q."/>
            <person name="Zhou Y."/>
        </authorList>
    </citation>
    <scope>NUCLEOTIDE SEQUENCE</scope>
    <source>
        <strain evidence="6">CGMCC 4.7138</strain>
    </source>
</reference>
<name>A0A8H9LCP0_9ACTN</name>
<dbReference type="SUPFAM" id="SSF46689">
    <property type="entry name" value="Homeodomain-like"/>
    <property type="match status" value="1"/>
</dbReference>
<dbReference type="SUPFAM" id="SSF51215">
    <property type="entry name" value="Regulatory protein AraC"/>
    <property type="match status" value="1"/>
</dbReference>
<dbReference type="Gene3D" id="1.10.10.60">
    <property type="entry name" value="Homeodomain-like"/>
    <property type="match status" value="1"/>
</dbReference>
<keyword evidence="7" id="KW-1185">Reference proteome</keyword>
<keyword evidence="1" id="KW-0805">Transcription regulation</keyword>
<keyword evidence="3" id="KW-0804">Transcription</keyword>